<proteinExistence type="predicted"/>
<accession>A0A0U1NZZ3</accession>
<dbReference type="Proteomes" id="UP000199087">
    <property type="component" value="Unassembled WGS sequence"/>
</dbReference>
<evidence type="ECO:0000313" key="2">
    <source>
        <dbReference type="Proteomes" id="UP000199087"/>
    </source>
</evidence>
<evidence type="ECO:0000313" key="1">
    <source>
        <dbReference type="EMBL" id="CRK83422.1"/>
    </source>
</evidence>
<protein>
    <submittedName>
        <fullName evidence="1">Uncharacterized protein</fullName>
    </submittedName>
</protein>
<keyword evidence="2" id="KW-1185">Reference proteome</keyword>
<dbReference type="EMBL" id="CVRB01000003">
    <property type="protein sequence ID" value="CRK83422.1"/>
    <property type="molecule type" value="Genomic_DNA"/>
</dbReference>
<name>A0A0U1NZZ3_9BACI</name>
<organism evidence="1 2">
    <name type="scientific">Neobacillus massiliamazoniensis</name>
    <dbReference type="NCBI Taxonomy" id="1499688"/>
    <lineage>
        <taxon>Bacteria</taxon>
        <taxon>Bacillati</taxon>
        <taxon>Bacillota</taxon>
        <taxon>Bacilli</taxon>
        <taxon>Bacillales</taxon>
        <taxon>Bacillaceae</taxon>
        <taxon>Neobacillus</taxon>
    </lineage>
</organism>
<gene>
    <name evidence="1" type="ORF">BN000_03390</name>
</gene>
<dbReference type="AlphaFoldDB" id="A0A0U1NZZ3"/>
<dbReference type="STRING" id="1499688.BN000_03390"/>
<sequence>MDIEKFHNKLSSKTYKNTYIKRIVHWGENGFFLKRKTKNNFEITYHKAYFKDFTIIDICVVLIEDGIQITAKPSSDLNNSYNLDGKRFDLIVNLLNEILY</sequence>
<reference evidence="2" key="1">
    <citation type="submission" date="2015-05" db="EMBL/GenBank/DDBJ databases">
        <authorList>
            <person name="Urmite Genomes"/>
        </authorList>
    </citation>
    <scope>NUCLEOTIDE SEQUENCE [LARGE SCALE GENOMIC DNA]</scope>
    <source>
        <strain evidence="2">LF1</strain>
    </source>
</reference>